<dbReference type="PANTHER" id="PTHR33383">
    <property type="entry name" value="MEMBRANE PROTEIN INSERTION EFFICIENCY FACTOR-RELATED"/>
    <property type="match status" value="1"/>
</dbReference>
<dbReference type="NCBIfam" id="TIGR00278">
    <property type="entry name" value="membrane protein insertion efficiency factor YidD"/>
    <property type="match status" value="1"/>
</dbReference>
<dbReference type="SMART" id="SM01234">
    <property type="entry name" value="Haemolytic"/>
    <property type="match status" value="1"/>
</dbReference>
<evidence type="ECO:0000313" key="4">
    <source>
        <dbReference type="Proteomes" id="UP000034794"/>
    </source>
</evidence>
<reference evidence="3 4" key="1">
    <citation type="journal article" date="2015" name="Nature">
        <title>rRNA introns, odd ribosomes, and small enigmatic genomes across a large radiation of phyla.</title>
        <authorList>
            <person name="Brown C.T."/>
            <person name="Hug L.A."/>
            <person name="Thomas B.C."/>
            <person name="Sharon I."/>
            <person name="Castelle C.J."/>
            <person name="Singh A."/>
            <person name="Wilkins M.J."/>
            <person name="Williams K.H."/>
            <person name="Banfield J.F."/>
        </authorList>
    </citation>
    <scope>NUCLEOTIDE SEQUENCE [LARGE SCALE GENOMIC DNA]</scope>
</reference>
<dbReference type="Pfam" id="PF01809">
    <property type="entry name" value="YidD"/>
    <property type="match status" value="1"/>
</dbReference>
<sequence>MISFYQKYISPYYHTLGHALFGNSFACRFSPTCSEYAKESYRLHGIIIGTKLSLGRFLRCQPFSKGGIDPVPPRQAAGPAKIK</sequence>
<protein>
    <recommendedName>
        <fullName evidence="1">Putative membrane protein insertion efficiency factor</fullName>
    </recommendedName>
</protein>
<comment type="similarity">
    <text evidence="1">Belongs to the UPF0161 family.</text>
</comment>
<dbReference type="PATRIC" id="fig|1618381.3.peg.597"/>
<comment type="subcellular location">
    <subcellularLocation>
        <location evidence="1">Cell membrane</location>
        <topology evidence="1">Peripheral membrane protein</topology>
        <orientation evidence="1">Cytoplasmic side</orientation>
    </subcellularLocation>
</comment>
<comment type="function">
    <text evidence="1">Could be involved in insertion of integral membrane proteins into the membrane.</text>
</comment>
<evidence type="ECO:0000313" key="3">
    <source>
        <dbReference type="EMBL" id="KKU33307.1"/>
    </source>
</evidence>
<dbReference type="HAMAP" id="MF_00386">
    <property type="entry name" value="UPF0161_YidD"/>
    <property type="match status" value="1"/>
</dbReference>
<feature type="region of interest" description="Disordered" evidence="2">
    <location>
        <begin position="64"/>
        <end position="83"/>
    </location>
</feature>
<dbReference type="PANTHER" id="PTHR33383:SF1">
    <property type="entry name" value="MEMBRANE PROTEIN INSERTION EFFICIENCY FACTOR-RELATED"/>
    <property type="match status" value="1"/>
</dbReference>
<dbReference type="AlphaFoldDB" id="A0A0G1PKU6"/>
<dbReference type="Proteomes" id="UP000034794">
    <property type="component" value="Unassembled WGS sequence"/>
</dbReference>
<evidence type="ECO:0000256" key="2">
    <source>
        <dbReference type="SAM" id="MobiDB-lite"/>
    </source>
</evidence>
<dbReference type="InterPro" id="IPR002696">
    <property type="entry name" value="Membr_insert_effic_factor_YidD"/>
</dbReference>
<evidence type="ECO:0000256" key="1">
    <source>
        <dbReference type="HAMAP-Rule" id="MF_00386"/>
    </source>
</evidence>
<organism evidence="3 4">
    <name type="scientific">Candidatus Collierbacteria bacterium GW2011_GWA2_46_26</name>
    <dbReference type="NCBI Taxonomy" id="1618381"/>
    <lineage>
        <taxon>Bacteria</taxon>
        <taxon>Candidatus Collieribacteriota</taxon>
    </lineage>
</organism>
<proteinExistence type="inferred from homology"/>
<dbReference type="GO" id="GO:0005886">
    <property type="term" value="C:plasma membrane"/>
    <property type="evidence" value="ECO:0007669"/>
    <property type="project" value="UniProtKB-SubCell"/>
</dbReference>
<name>A0A0G1PKU6_9BACT</name>
<dbReference type="EMBL" id="LCMI01000005">
    <property type="protein sequence ID" value="KKU33307.1"/>
    <property type="molecule type" value="Genomic_DNA"/>
</dbReference>
<keyword evidence="1" id="KW-0472">Membrane</keyword>
<gene>
    <name evidence="3" type="ORF">UX47_C0005G0109</name>
</gene>
<keyword evidence="1" id="KW-1003">Cell membrane</keyword>
<comment type="caution">
    <text evidence="3">The sequence shown here is derived from an EMBL/GenBank/DDBJ whole genome shotgun (WGS) entry which is preliminary data.</text>
</comment>
<accession>A0A0G1PKU6</accession>